<dbReference type="AlphaFoldDB" id="A0A7S3YTV4"/>
<sequence>MGNCGVVGGSRMCGGNQTKISSECKAKISEMMVMITRAKESQIDLSGRGESKQDLHLIFNEFGEDVGGEKRLTKLGLRKIFHFVQGKMRPIYDHKAGGEGFFKESIDQITGDERKESFRNTVDRELKLGDYYTAADMKIKGKGWSLHRFERDFKKTLVEFMMDSVEGQIYGDWAYDHLGTTTTMTESVSYN</sequence>
<gene>
    <name evidence="1" type="ORF">LGLO00237_LOCUS13390</name>
</gene>
<evidence type="ECO:0000313" key="1">
    <source>
        <dbReference type="EMBL" id="CAE0661795.1"/>
    </source>
</evidence>
<proteinExistence type="predicted"/>
<dbReference type="EMBL" id="HBIV01018475">
    <property type="protein sequence ID" value="CAE0661795.1"/>
    <property type="molecule type" value="Transcribed_RNA"/>
</dbReference>
<reference evidence="1" key="1">
    <citation type="submission" date="2021-01" db="EMBL/GenBank/DDBJ databases">
        <authorList>
            <person name="Corre E."/>
            <person name="Pelletier E."/>
            <person name="Niang G."/>
            <person name="Scheremetjew M."/>
            <person name="Finn R."/>
            <person name="Kale V."/>
            <person name="Holt S."/>
            <person name="Cochrane G."/>
            <person name="Meng A."/>
            <person name="Brown T."/>
            <person name="Cohen L."/>
        </authorList>
    </citation>
    <scope>NUCLEOTIDE SEQUENCE</scope>
    <source>
        <strain evidence="1">CCCM811</strain>
    </source>
</reference>
<organism evidence="1">
    <name type="scientific">Lotharella globosa</name>
    <dbReference type="NCBI Taxonomy" id="91324"/>
    <lineage>
        <taxon>Eukaryota</taxon>
        <taxon>Sar</taxon>
        <taxon>Rhizaria</taxon>
        <taxon>Cercozoa</taxon>
        <taxon>Chlorarachniophyceae</taxon>
        <taxon>Lotharella</taxon>
    </lineage>
</organism>
<protein>
    <submittedName>
        <fullName evidence="1">Uncharacterized protein</fullName>
    </submittedName>
</protein>
<accession>A0A7S3YTV4</accession>
<name>A0A7S3YTV4_9EUKA</name>